<dbReference type="SUPFAM" id="SSF51395">
    <property type="entry name" value="FMN-linked oxidoreductases"/>
    <property type="match status" value="1"/>
</dbReference>
<evidence type="ECO:0000259" key="4">
    <source>
        <dbReference type="Pfam" id="PF00724"/>
    </source>
</evidence>
<name>D0L1H1_HALNC</name>
<gene>
    <name evidence="5" type="ordered locus">Hneap_1721</name>
</gene>
<evidence type="ECO:0000256" key="3">
    <source>
        <dbReference type="ARBA" id="ARBA00023002"/>
    </source>
</evidence>
<dbReference type="GO" id="GO:0010181">
    <property type="term" value="F:FMN binding"/>
    <property type="evidence" value="ECO:0007669"/>
    <property type="project" value="InterPro"/>
</dbReference>
<dbReference type="Gene3D" id="3.20.20.70">
    <property type="entry name" value="Aldolase class I"/>
    <property type="match status" value="1"/>
</dbReference>
<evidence type="ECO:0000313" key="6">
    <source>
        <dbReference type="Proteomes" id="UP000009102"/>
    </source>
</evidence>
<dbReference type="HOGENOM" id="CLU_012153_0_0_6"/>
<dbReference type="InterPro" id="IPR013785">
    <property type="entry name" value="Aldolase_TIM"/>
</dbReference>
<dbReference type="Proteomes" id="UP000009102">
    <property type="component" value="Chromosome"/>
</dbReference>
<accession>D0L1H1</accession>
<dbReference type="InterPro" id="IPR045247">
    <property type="entry name" value="Oye-like"/>
</dbReference>
<dbReference type="STRING" id="555778.Hneap_1721"/>
<sequence length="363" mass="38731">MSSNSALLQPITLGQISLANRMVMAPLTRCRAGEGNVPTDLMVEYYRQRASAGLIISEATQIMPEGQGYPSTPGIHSAEQIAGWKKITSAVHAAGGKMVLQLWHVGRVSHSSFQPGGKLPVAPSAIAIAGEGRTADFSKAPYETPRALELAELPGIVATYVQAAKNAIEAGFDGVEIHAANGYLLDEFLRDGTNHRDDAYGGSLENRFRLIREVVEAVTAAVGADRTGIRISPLQPANGMSDSNPWSTFSYVVKELAAYPLAYLHVAGMGSDQPGAAGPHFDLNDLRPLWPGKLMVNYHYTQASGEAAIAEGHADAVAYGVPFIANPDLVNRIRLDAPWNEADASTFYGGDSKGYTDYPIYSG</sequence>
<evidence type="ECO:0000313" key="5">
    <source>
        <dbReference type="EMBL" id="ACX96544.1"/>
    </source>
</evidence>
<dbReference type="PANTHER" id="PTHR22893">
    <property type="entry name" value="NADH OXIDOREDUCTASE-RELATED"/>
    <property type="match status" value="1"/>
</dbReference>
<evidence type="ECO:0000256" key="1">
    <source>
        <dbReference type="ARBA" id="ARBA00001917"/>
    </source>
</evidence>
<comment type="cofactor">
    <cofactor evidence="1">
        <name>FMN</name>
        <dbReference type="ChEBI" id="CHEBI:58210"/>
    </cofactor>
</comment>
<dbReference type="PANTHER" id="PTHR22893:SF91">
    <property type="entry name" value="NADPH DEHYDROGENASE 2-RELATED"/>
    <property type="match status" value="1"/>
</dbReference>
<dbReference type="CDD" id="cd02933">
    <property type="entry name" value="OYE_like_FMN"/>
    <property type="match status" value="1"/>
</dbReference>
<dbReference type="Pfam" id="PF00724">
    <property type="entry name" value="Oxidored_FMN"/>
    <property type="match status" value="1"/>
</dbReference>
<dbReference type="AlphaFoldDB" id="D0L1H1"/>
<dbReference type="InterPro" id="IPR001155">
    <property type="entry name" value="OxRdtase_FMN_N"/>
</dbReference>
<dbReference type="EMBL" id="CP001801">
    <property type="protein sequence ID" value="ACX96544.1"/>
    <property type="molecule type" value="Genomic_DNA"/>
</dbReference>
<keyword evidence="6" id="KW-1185">Reference proteome</keyword>
<dbReference type="GO" id="GO:0005829">
    <property type="term" value="C:cytosol"/>
    <property type="evidence" value="ECO:0007669"/>
    <property type="project" value="UniProtKB-ARBA"/>
</dbReference>
<dbReference type="OrthoDB" id="8523426at2"/>
<dbReference type="eggNOG" id="COG1902">
    <property type="taxonomic scope" value="Bacteria"/>
</dbReference>
<organism evidence="5 6">
    <name type="scientific">Halothiobacillus neapolitanus (strain ATCC 23641 / DSM 15147 / CIP 104769 / NCIMB 8539 / c2)</name>
    <name type="common">Thiobacillus neapolitanus</name>
    <dbReference type="NCBI Taxonomy" id="555778"/>
    <lineage>
        <taxon>Bacteria</taxon>
        <taxon>Pseudomonadati</taxon>
        <taxon>Pseudomonadota</taxon>
        <taxon>Gammaproteobacteria</taxon>
        <taxon>Chromatiales</taxon>
        <taxon>Halothiobacillaceae</taxon>
        <taxon>Halothiobacillus</taxon>
    </lineage>
</organism>
<dbReference type="RefSeq" id="WP_012824577.1">
    <property type="nucleotide sequence ID" value="NC_013422.1"/>
</dbReference>
<proteinExistence type="inferred from homology"/>
<reference evidence="5 6" key="1">
    <citation type="submission" date="2009-10" db="EMBL/GenBank/DDBJ databases">
        <title>Complete sequence of Halothiobacillus neapolitanus c2.</title>
        <authorList>
            <consortium name="US DOE Joint Genome Institute"/>
            <person name="Lucas S."/>
            <person name="Copeland A."/>
            <person name="Lapidus A."/>
            <person name="Glavina del Rio T."/>
            <person name="Tice H."/>
            <person name="Bruce D."/>
            <person name="Goodwin L."/>
            <person name="Pitluck S."/>
            <person name="Davenport K."/>
            <person name="Brettin T."/>
            <person name="Detter J.C."/>
            <person name="Han C."/>
            <person name="Tapia R."/>
            <person name="Larimer F."/>
            <person name="Land M."/>
            <person name="Hauser L."/>
            <person name="Kyrpides N."/>
            <person name="Mikhailova N."/>
            <person name="Kerfeld C."/>
            <person name="Cannon G."/>
            <person name="Heinhort S."/>
        </authorList>
    </citation>
    <scope>NUCLEOTIDE SEQUENCE [LARGE SCALE GENOMIC DNA]</scope>
    <source>
        <strain evidence="6">ATCC 23641 / c2</strain>
    </source>
</reference>
<feature type="domain" description="NADH:flavin oxidoreductase/NADH oxidase N-terminal" evidence="4">
    <location>
        <begin position="7"/>
        <end position="334"/>
    </location>
</feature>
<dbReference type="GO" id="GO:0016628">
    <property type="term" value="F:oxidoreductase activity, acting on the CH-CH group of donors, NAD or NADP as acceptor"/>
    <property type="evidence" value="ECO:0007669"/>
    <property type="project" value="UniProtKB-ARBA"/>
</dbReference>
<comment type="similarity">
    <text evidence="2">Belongs to the NADH:flavin oxidoreductase/NADH oxidase family.</text>
</comment>
<keyword evidence="3" id="KW-0560">Oxidoreductase</keyword>
<dbReference type="FunFam" id="3.20.20.70:FF:000059">
    <property type="entry name" value="N-ethylmaleimide reductase, FMN-linked"/>
    <property type="match status" value="1"/>
</dbReference>
<protein>
    <submittedName>
        <fullName evidence="5">NADH:flavin oxidoreductase/NADH oxidase</fullName>
    </submittedName>
</protein>
<dbReference type="KEGG" id="hna:Hneap_1721"/>
<evidence type="ECO:0000256" key="2">
    <source>
        <dbReference type="ARBA" id="ARBA00005979"/>
    </source>
</evidence>